<feature type="domain" description="N-acetyltransferase" evidence="3">
    <location>
        <begin position="32"/>
        <end position="186"/>
    </location>
</feature>
<keyword evidence="4" id="KW-0687">Ribonucleoprotein</keyword>
<sequence>MKAHDLLEDIYDTIVNNGSFYFVPTRGSMMDLHIREATKNDYDIIHHIQKQVHELHTKERPDHYKMADTTLDREYFNSLIDGEYTRVFLLEDEQPIAYSILTIKNTAERPILIPRKVVYMDDFGVDQAYRGKGMGKLFFGKIVEFAKRMEADSLELGVWEFNDDAIKFYESMKLETKTRLMGIDLK</sequence>
<keyword evidence="2" id="KW-0012">Acyltransferase</keyword>
<organism evidence="4 5">
    <name type="scientific">[Bacillus] enclensis</name>
    <dbReference type="NCBI Taxonomy" id="1402860"/>
    <lineage>
        <taxon>Bacteria</taxon>
        <taxon>Bacillati</taxon>
        <taxon>Bacillota</taxon>
        <taxon>Bacilli</taxon>
        <taxon>Bacillales</taxon>
        <taxon>Bacillaceae</taxon>
        <taxon>Rossellomorea</taxon>
    </lineage>
</organism>
<dbReference type="PANTHER" id="PTHR10545:SF29">
    <property type="entry name" value="GH14572P-RELATED"/>
    <property type="match status" value="1"/>
</dbReference>
<evidence type="ECO:0000259" key="3">
    <source>
        <dbReference type="PROSITE" id="PS51186"/>
    </source>
</evidence>
<proteinExistence type="predicted"/>
<dbReference type="Pfam" id="PF00583">
    <property type="entry name" value="Acetyltransf_1"/>
    <property type="match status" value="1"/>
</dbReference>
<dbReference type="AlphaFoldDB" id="A0A1C3Z006"/>
<dbReference type="Gene3D" id="3.40.630.30">
    <property type="match status" value="1"/>
</dbReference>
<keyword evidence="5" id="KW-1185">Reference proteome</keyword>
<name>A0A1C3Z006_9BACI</name>
<dbReference type="InterPro" id="IPR051016">
    <property type="entry name" value="Diverse_Substrate_AcTransf"/>
</dbReference>
<dbReference type="OrthoDB" id="9805924at2"/>
<dbReference type="SUPFAM" id="SSF55729">
    <property type="entry name" value="Acyl-CoA N-acyltransferases (Nat)"/>
    <property type="match status" value="1"/>
</dbReference>
<dbReference type="GO" id="GO:0008080">
    <property type="term" value="F:N-acetyltransferase activity"/>
    <property type="evidence" value="ECO:0007669"/>
    <property type="project" value="UniProtKB-ARBA"/>
</dbReference>
<keyword evidence="1" id="KW-0808">Transferase</keyword>
<dbReference type="GO" id="GO:0005840">
    <property type="term" value="C:ribosome"/>
    <property type="evidence" value="ECO:0007669"/>
    <property type="project" value="UniProtKB-KW"/>
</dbReference>
<reference evidence="5" key="1">
    <citation type="submission" date="2016-08" db="EMBL/GenBank/DDBJ databases">
        <authorList>
            <person name="Varghese N."/>
            <person name="Submissions Spin"/>
        </authorList>
    </citation>
    <scope>NUCLEOTIDE SEQUENCE [LARGE SCALE GENOMIC DNA]</scope>
    <source>
        <strain evidence="5">SGD-1123</strain>
    </source>
</reference>
<dbReference type="PANTHER" id="PTHR10545">
    <property type="entry name" value="DIAMINE N-ACETYLTRANSFERASE"/>
    <property type="match status" value="1"/>
</dbReference>
<keyword evidence="4" id="KW-0689">Ribosomal protein</keyword>
<dbReference type="InterPro" id="IPR016181">
    <property type="entry name" value="Acyl_CoA_acyltransferase"/>
</dbReference>
<gene>
    <name evidence="4" type="ORF">GA0061094_0298</name>
</gene>
<dbReference type="CDD" id="cd04301">
    <property type="entry name" value="NAT_SF"/>
    <property type="match status" value="1"/>
</dbReference>
<accession>A0A1C3Z006</accession>
<evidence type="ECO:0000256" key="1">
    <source>
        <dbReference type="ARBA" id="ARBA00022679"/>
    </source>
</evidence>
<evidence type="ECO:0000313" key="4">
    <source>
        <dbReference type="EMBL" id="SCB75608.1"/>
    </source>
</evidence>
<dbReference type="InterPro" id="IPR000182">
    <property type="entry name" value="GNAT_dom"/>
</dbReference>
<dbReference type="PROSITE" id="PS51186">
    <property type="entry name" value="GNAT"/>
    <property type="match status" value="1"/>
</dbReference>
<evidence type="ECO:0000256" key="2">
    <source>
        <dbReference type="ARBA" id="ARBA00023315"/>
    </source>
</evidence>
<dbReference type="EMBL" id="FMAU01000001">
    <property type="protein sequence ID" value="SCB75608.1"/>
    <property type="molecule type" value="Genomic_DNA"/>
</dbReference>
<dbReference type="Proteomes" id="UP000181997">
    <property type="component" value="Unassembled WGS sequence"/>
</dbReference>
<protein>
    <submittedName>
        <fullName evidence="4">Ribosomal protein S18 acetylase RimI</fullName>
    </submittedName>
</protein>
<evidence type="ECO:0000313" key="5">
    <source>
        <dbReference type="Proteomes" id="UP000181997"/>
    </source>
</evidence>